<dbReference type="GO" id="GO:0005524">
    <property type="term" value="F:ATP binding"/>
    <property type="evidence" value="ECO:0007669"/>
    <property type="project" value="UniProtKB-KW"/>
</dbReference>
<dbReference type="AlphaFoldDB" id="A0AAE1NZJ3"/>
<dbReference type="InterPro" id="IPR036940">
    <property type="entry name" value="PI3/4_kinase_cat_sf"/>
</dbReference>
<evidence type="ECO:0000256" key="4">
    <source>
        <dbReference type="ARBA" id="ARBA00022840"/>
    </source>
</evidence>
<dbReference type="PROSITE" id="PS50290">
    <property type="entry name" value="PI3_4_KINASE_3"/>
    <property type="match status" value="1"/>
</dbReference>
<evidence type="ECO:0000313" key="6">
    <source>
        <dbReference type="EMBL" id="KAK4299295.1"/>
    </source>
</evidence>
<proteinExistence type="predicted"/>
<dbReference type="InterPro" id="IPR018936">
    <property type="entry name" value="PI3/4_kinase_CS"/>
</dbReference>
<keyword evidence="3" id="KW-0418">Kinase</keyword>
<feature type="domain" description="PI3K/PI4K catalytic" evidence="5">
    <location>
        <begin position="37"/>
        <end position="322"/>
    </location>
</feature>
<dbReference type="Pfam" id="PF00454">
    <property type="entry name" value="PI3_PI4_kinase"/>
    <property type="match status" value="1"/>
</dbReference>
<comment type="caution">
    <text evidence="6">The sequence shown here is derived from an EMBL/GenBank/DDBJ whole genome shotgun (WGS) entry which is preliminary data.</text>
</comment>
<evidence type="ECO:0000259" key="5">
    <source>
        <dbReference type="PROSITE" id="PS50290"/>
    </source>
</evidence>
<accession>A0AAE1NZJ3</accession>
<evidence type="ECO:0000313" key="7">
    <source>
        <dbReference type="Proteomes" id="UP001292094"/>
    </source>
</evidence>
<protein>
    <recommendedName>
        <fullName evidence="5">PI3K/PI4K catalytic domain-containing protein</fullName>
    </recommendedName>
</protein>
<keyword evidence="7" id="KW-1185">Reference proteome</keyword>
<reference evidence="6" key="1">
    <citation type="submission" date="2023-11" db="EMBL/GenBank/DDBJ databases">
        <title>Genome assemblies of two species of porcelain crab, Petrolisthes cinctipes and Petrolisthes manimaculis (Anomura: Porcellanidae).</title>
        <authorList>
            <person name="Angst P."/>
        </authorList>
    </citation>
    <scope>NUCLEOTIDE SEQUENCE</scope>
    <source>
        <strain evidence="6">PB745_02</strain>
        <tissue evidence="6">Gill</tissue>
    </source>
</reference>
<feature type="non-terminal residue" evidence="6">
    <location>
        <position position="364"/>
    </location>
</feature>
<dbReference type="Gene3D" id="3.30.1010.10">
    <property type="entry name" value="Phosphatidylinositol 3-kinase Catalytic Subunit, Chain A, domain 4"/>
    <property type="match status" value="1"/>
</dbReference>
<evidence type="ECO:0000256" key="2">
    <source>
        <dbReference type="ARBA" id="ARBA00022741"/>
    </source>
</evidence>
<dbReference type="GO" id="GO:0048015">
    <property type="term" value="P:phosphatidylinositol-mediated signaling"/>
    <property type="evidence" value="ECO:0007669"/>
    <property type="project" value="TreeGrafter"/>
</dbReference>
<dbReference type="GO" id="GO:0016477">
    <property type="term" value="P:cell migration"/>
    <property type="evidence" value="ECO:0007669"/>
    <property type="project" value="TreeGrafter"/>
</dbReference>
<keyword evidence="4" id="KW-0067">ATP-binding</keyword>
<dbReference type="Gene3D" id="1.10.1070.11">
    <property type="entry name" value="Phosphatidylinositol 3-/4-kinase, catalytic domain"/>
    <property type="match status" value="1"/>
</dbReference>
<dbReference type="PROSITE" id="PS00915">
    <property type="entry name" value="PI3_4_KINASE_1"/>
    <property type="match status" value="1"/>
</dbReference>
<dbReference type="GO" id="GO:0005942">
    <property type="term" value="C:phosphatidylinositol 3-kinase complex"/>
    <property type="evidence" value="ECO:0007669"/>
    <property type="project" value="TreeGrafter"/>
</dbReference>
<dbReference type="GO" id="GO:0016303">
    <property type="term" value="F:1-phosphatidylinositol-3-kinase activity"/>
    <property type="evidence" value="ECO:0007669"/>
    <property type="project" value="TreeGrafter"/>
</dbReference>
<gene>
    <name evidence="6" type="ORF">Pmani_028436</name>
</gene>
<dbReference type="InterPro" id="IPR011009">
    <property type="entry name" value="Kinase-like_dom_sf"/>
</dbReference>
<organism evidence="6 7">
    <name type="scientific">Petrolisthes manimaculis</name>
    <dbReference type="NCBI Taxonomy" id="1843537"/>
    <lineage>
        <taxon>Eukaryota</taxon>
        <taxon>Metazoa</taxon>
        <taxon>Ecdysozoa</taxon>
        <taxon>Arthropoda</taxon>
        <taxon>Crustacea</taxon>
        <taxon>Multicrustacea</taxon>
        <taxon>Malacostraca</taxon>
        <taxon>Eumalacostraca</taxon>
        <taxon>Eucarida</taxon>
        <taxon>Decapoda</taxon>
        <taxon>Pleocyemata</taxon>
        <taxon>Anomura</taxon>
        <taxon>Galatheoidea</taxon>
        <taxon>Porcellanidae</taxon>
        <taxon>Petrolisthes</taxon>
    </lineage>
</organism>
<dbReference type="GO" id="GO:0043491">
    <property type="term" value="P:phosphatidylinositol 3-kinase/protein kinase B signal transduction"/>
    <property type="evidence" value="ECO:0007669"/>
    <property type="project" value="TreeGrafter"/>
</dbReference>
<dbReference type="PROSITE" id="PS00916">
    <property type="entry name" value="PI3_4_KINASE_2"/>
    <property type="match status" value="1"/>
</dbReference>
<dbReference type="Proteomes" id="UP001292094">
    <property type="component" value="Unassembled WGS sequence"/>
</dbReference>
<dbReference type="SMART" id="SM00146">
    <property type="entry name" value="PI3Kc"/>
    <property type="match status" value="1"/>
</dbReference>
<dbReference type="GO" id="GO:0005886">
    <property type="term" value="C:plasma membrane"/>
    <property type="evidence" value="ECO:0007669"/>
    <property type="project" value="TreeGrafter"/>
</dbReference>
<sequence>YQEEQTNELQRQLEHLHQHLQNLPSPVIPGVDLGDLKPNQCRVMKSATRPLWLEWDNPHPMAEHYTYTTSLIFKRGDDLRQDMLIIQAVSTMGEIWHSEGLDLRLMPYTCLATGNNSGIIEVVRNARTVYNIQRETFFGAIQMHSCKLLQWIQMHNKGSKLDLAIENFSMSCAGYSVATFVLGIGDRHPGNIMINTDGIIFHVDFGHILGNFKRKCGLKREWTPFVLISDFVQVIAKGAGNPKESDQFHKFQQLCVDAYLALRKHRTFLITLFSLLVSAGMPELQCVHDIEYVRRMLALDMNETEAIRFFHDCFSSASEGAWTCRGGGMVGGGGGMVGGGGGMVGGGGGMVGGQVEWWVEEVEG</sequence>
<dbReference type="EMBL" id="JAWZYT010003273">
    <property type="protein sequence ID" value="KAK4299295.1"/>
    <property type="molecule type" value="Genomic_DNA"/>
</dbReference>
<dbReference type="GO" id="GO:0035005">
    <property type="term" value="F:1-phosphatidylinositol-4-phosphate 3-kinase activity"/>
    <property type="evidence" value="ECO:0007669"/>
    <property type="project" value="TreeGrafter"/>
</dbReference>
<dbReference type="PANTHER" id="PTHR10048">
    <property type="entry name" value="PHOSPHATIDYLINOSITOL KINASE"/>
    <property type="match status" value="1"/>
</dbReference>
<dbReference type="PANTHER" id="PTHR10048:SF111">
    <property type="entry name" value="PHOSPHATIDYLINOSITOL 3-KINASE AGE-1"/>
    <property type="match status" value="1"/>
</dbReference>
<evidence type="ECO:0000256" key="1">
    <source>
        <dbReference type="ARBA" id="ARBA00022679"/>
    </source>
</evidence>
<evidence type="ECO:0000256" key="3">
    <source>
        <dbReference type="ARBA" id="ARBA00022777"/>
    </source>
</evidence>
<keyword evidence="2" id="KW-0547">Nucleotide-binding</keyword>
<name>A0AAE1NZJ3_9EUCA</name>
<dbReference type="GO" id="GO:0005737">
    <property type="term" value="C:cytoplasm"/>
    <property type="evidence" value="ECO:0007669"/>
    <property type="project" value="TreeGrafter"/>
</dbReference>
<dbReference type="FunFam" id="1.10.1070.11:FF:000001">
    <property type="entry name" value="Phosphatidylinositol 4,5-bisphosphate 3-kinase catalytic subunit"/>
    <property type="match status" value="1"/>
</dbReference>
<dbReference type="InterPro" id="IPR015433">
    <property type="entry name" value="PI3/4_kinase"/>
</dbReference>
<keyword evidence="1" id="KW-0808">Transferase</keyword>
<dbReference type="SUPFAM" id="SSF56112">
    <property type="entry name" value="Protein kinase-like (PK-like)"/>
    <property type="match status" value="1"/>
</dbReference>
<dbReference type="InterPro" id="IPR000403">
    <property type="entry name" value="PI3/4_kinase_cat_dom"/>
</dbReference>